<dbReference type="Pfam" id="PF19888">
    <property type="entry name" value="DUF6361"/>
    <property type="match status" value="1"/>
</dbReference>
<dbReference type="RefSeq" id="WP_128674125.1">
    <property type="nucleotide sequence ID" value="NZ_RRCO01000003.1"/>
</dbReference>
<comment type="caution">
    <text evidence="1">The sequence shown here is derived from an EMBL/GenBank/DDBJ whole genome shotgun (WGS) entry which is preliminary data.</text>
</comment>
<dbReference type="Proteomes" id="UP000272490">
    <property type="component" value="Unassembled WGS sequence"/>
</dbReference>
<sequence length="400" mass="46137">MPIGWIDFSKKERNKVISVLDLLSENSTLDELGIATIRDGFSDLFFPGTSTVQTRAKYFFIVPYALRDLERSGETDANDFLEILNAIERECAERFIENNPGETGVIGSRSLASGHWVKRTPADIYWSGLRQYNIFHGGRLSLSEYVRAVCEINAKKRNLIELGNRNDKAEENDTDDADAGDIRSMHFWNIPTYDDEWFDKLKIELTKEEAKFLKERIINSCGESIFAHALKNNLWEIMECDSFENLKDMIRLFPKQIQKDYRLAKDFSEFNYVLRIIYNIVLSDEKNEEANEAFDNYRSEMKNIANIDLEAVFACTDAWKNPMMCKFLLAAKSEMLDENISGLKKIVENREVFLKGSGRARCAHPGEFDNTEWFGGYKLNYRFDNAIKIMNDIYTGGGEC</sequence>
<proteinExistence type="predicted"/>
<evidence type="ECO:0000313" key="2">
    <source>
        <dbReference type="Proteomes" id="UP000272490"/>
    </source>
</evidence>
<dbReference type="EMBL" id="RRCO01000003">
    <property type="protein sequence ID" value="RRJ25491.1"/>
    <property type="molecule type" value="Genomic_DNA"/>
</dbReference>
<gene>
    <name evidence="1" type="ORF">EHV10_07600</name>
</gene>
<name>A0A3P3QW95_9FIRM</name>
<protein>
    <submittedName>
        <fullName evidence="1">Uncharacterized protein</fullName>
    </submittedName>
</protein>
<accession>A0A3P3QW95</accession>
<dbReference type="AlphaFoldDB" id="A0A3P3QW95"/>
<reference evidence="1 2" key="1">
    <citation type="submission" date="2018-11" db="EMBL/GenBank/DDBJ databases">
        <title>Genome sequencing of Lachnoanaerobaculum sp. KCOM 2030 (= ChDC B114).</title>
        <authorList>
            <person name="Kook J.-K."/>
            <person name="Park S.-N."/>
            <person name="Lim Y.K."/>
        </authorList>
    </citation>
    <scope>NUCLEOTIDE SEQUENCE [LARGE SCALE GENOMIC DNA]</scope>
    <source>
        <strain evidence="1 2">KCOM 2030</strain>
    </source>
</reference>
<keyword evidence="2" id="KW-1185">Reference proteome</keyword>
<evidence type="ECO:0000313" key="1">
    <source>
        <dbReference type="EMBL" id="RRJ25491.1"/>
    </source>
</evidence>
<dbReference type="InterPro" id="IPR045941">
    <property type="entry name" value="DUF6361"/>
</dbReference>
<dbReference type="OrthoDB" id="1825624at2"/>
<organism evidence="1 2">
    <name type="scientific">Lachnoanaerobaculum gingivalis</name>
    <dbReference type="NCBI Taxonomy" id="2490855"/>
    <lineage>
        <taxon>Bacteria</taxon>
        <taxon>Bacillati</taxon>
        <taxon>Bacillota</taxon>
        <taxon>Clostridia</taxon>
        <taxon>Lachnospirales</taxon>
        <taxon>Lachnospiraceae</taxon>
        <taxon>Lachnoanaerobaculum</taxon>
    </lineage>
</organism>